<dbReference type="GO" id="GO:0005737">
    <property type="term" value="C:cytoplasm"/>
    <property type="evidence" value="ECO:0007669"/>
    <property type="project" value="TreeGrafter"/>
</dbReference>
<protein>
    <recommendedName>
        <fullName evidence="8">SET domain-containing protein</fullName>
    </recommendedName>
</protein>
<keyword evidence="6" id="KW-0862">Zinc</keyword>
<evidence type="ECO:0000256" key="1">
    <source>
        <dbReference type="ARBA" id="ARBA00022603"/>
    </source>
</evidence>
<dbReference type="Gene3D" id="6.10.140.2220">
    <property type="match status" value="1"/>
</dbReference>
<evidence type="ECO:0000256" key="3">
    <source>
        <dbReference type="ARBA" id="ARBA00022691"/>
    </source>
</evidence>
<reference evidence="9 10" key="1">
    <citation type="submission" date="2020-08" db="EMBL/GenBank/DDBJ databases">
        <title>Aphidius gifuensis genome sequencing and assembly.</title>
        <authorList>
            <person name="Du Z."/>
        </authorList>
    </citation>
    <scope>NUCLEOTIDE SEQUENCE [LARGE SCALE GENOMIC DNA]</scope>
    <source>
        <strain evidence="9">YNYX2018</strain>
        <tissue evidence="9">Adults</tissue>
    </source>
</reference>
<dbReference type="PANTHER" id="PTHR46165:SF2">
    <property type="entry name" value="SET AND MYND DOMAIN-CONTAINING PROTEIN 4"/>
    <property type="match status" value="1"/>
</dbReference>
<keyword evidence="2" id="KW-0808">Transferase</keyword>
<dbReference type="InterPro" id="IPR046341">
    <property type="entry name" value="SET_dom_sf"/>
</dbReference>
<evidence type="ECO:0000313" key="10">
    <source>
        <dbReference type="Proteomes" id="UP000639338"/>
    </source>
</evidence>
<keyword evidence="4" id="KW-0479">Metal-binding</keyword>
<name>A0A834XPC1_APHGI</name>
<dbReference type="OrthoDB" id="5945798at2759"/>
<evidence type="ECO:0000256" key="7">
    <source>
        <dbReference type="SAM" id="Coils"/>
    </source>
</evidence>
<evidence type="ECO:0000313" key="9">
    <source>
        <dbReference type="EMBL" id="KAF7990973.1"/>
    </source>
</evidence>
<keyword evidence="1" id="KW-0489">Methyltransferase</keyword>
<dbReference type="InterPro" id="IPR002893">
    <property type="entry name" value="Znf_MYND"/>
</dbReference>
<dbReference type="InterPro" id="IPR052097">
    <property type="entry name" value="SET-MYND_domain_protein"/>
</dbReference>
<dbReference type="SUPFAM" id="SSF48452">
    <property type="entry name" value="TPR-like"/>
    <property type="match status" value="1"/>
</dbReference>
<dbReference type="InterPro" id="IPR001214">
    <property type="entry name" value="SET_dom"/>
</dbReference>
<dbReference type="GO" id="GO:0008170">
    <property type="term" value="F:N-methyltransferase activity"/>
    <property type="evidence" value="ECO:0007669"/>
    <property type="project" value="UniProtKB-ARBA"/>
</dbReference>
<evidence type="ECO:0000256" key="6">
    <source>
        <dbReference type="ARBA" id="ARBA00022833"/>
    </source>
</evidence>
<evidence type="ECO:0000256" key="4">
    <source>
        <dbReference type="ARBA" id="ARBA00022723"/>
    </source>
</evidence>
<dbReference type="SUPFAM" id="SSF144232">
    <property type="entry name" value="HIT/MYND zinc finger-like"/>
    <property type="match status" value="1"/>
</dbReference>
<dbReference type="AlphaFoldDB" id="A0A834XPC1"/>
<dbReference type="Gene3D" id="1.10.220.160">
    <property type="match status" value="1"/>
</dbReference>
<dbReference type="GO" id="GO:0032259">
    <property type="term" value="P:methylation"/>
    <property type="evidence" value="ECO:0007669"/>
    <property type="project" value="UniProtKB-KW"/>
</dbReference>
<proteinExistence type="predicted"/>
<dbReference type="GO" id="GO:0005634">
    <property type="term" value="C:nucleus"/>
    <property type="evidence" value="ECO:0007669"/>
    <property type="project" value="TreeGrafter"/>
</dbReference>
<feature type="coiled-coil region" evidence="7">
    <location>
        <begin position="323"/>
        <end position="350"/>
    </location>
</feature>
<keyword evidence="7" id="KW-0175">Coiled coil</keyword>
<evidence type="ECO:0000256" key="5">
    <source>
        <dbReference type="ARBA" id="ARBA00022771"/>
    </source>
</evidence>
<dbReference type="SUPFAM" id="SSF82199">
    <property type="entry name" value="SET domain"/>
    <property type="match status" value="1"/>
</dbReference>
<dbReference type="GO" id="GO:0008757">
    <property type="term" value="F:S-adenosylmethionine-dependent methyltransferase activity"/>
    <property type="evidence" value="ECO:0007669"/>
    <property type="project" value="UniProtKB-ARBA"/>
</dbReference>
<dbReference type="Proteomes" id="UP000639338">
    <property type="component" value="Unassembled WGS sequence"/>
</dbReference>
<organism evidence="9 10">
    <name type="scientific">Aphidius gifuensis</name>
    <name type="common">Parasitoid wasp</name>
    <dbReference type="NCBI Taxonomy" id="684658"/>
    <lineage>
        <taxon>Eukaryota</taxon>
        <taxon>Metazoa</taxon>
        <taxon>Ecdysozoa</taxon>
        <taxon>Arthropoda</taxon>
        <taxon>Hexapoda</taxon>
        <taxon>Insecta</taxon>
        <taxon>Pterygota</taxon>
        <taxon>Neoptera</taxon>
        <taxon>Endopterygota</taxon>
        <taxon>Hymenoptera</taxon>
        <taxon>Apocrita</taxon>
        <taxon>Ichneumonoidea</taxon>
        <taxon>Braconidae</taxon>
        <taxon>Aphidiinae</taxon>
        <taxon>Aphidius</taxon>
    </lineage>
</organism>
<gene>
    <name evidence="9" type="ORF">HCN44_000778</name>
</gene>
<dbReference type="InterPro" id="IPR011990">
    <property type="entry name" value="TPR-like_helical_dom_sf"/>
</dbReference>
<dbReference type="GO" id="GO:0042826">
    <property type="term" value="F:histone deacetylase binding"/>
    <property type="evidence" value="ECO:0007669"/>
    <property type="project" value="TreeGrafter"/>
</dbReference>
<feature type="domain" description="SET" evidence="8">
    <location>
        <begin position="216"/>
        <end position="502"/>
    </location>
</feature>
<dbReference type="PANTHER" id="PTHR46165">
    <property type="entry name" value="SET AND MYND DOMAIN-CONTAINING PROTEIN 4"/>
    <property type="match status" value="1"/>
</dbReference>
<accession>A0A834XPC1</accession>
<keyword evidence="10" id="KW-1185">Reference proteome</keyword>
<dbReference type="PROSITE" id="PS01360">
    <property type="entry name" value="ZF_MYND_1"/>
    <property type="match status" value="1"/>
</dbReference>
<dbReference type="Gene3D" id="2.170.270.10">
    <property type="entry name" value="SET domain"/>
    <property type="match status" value="1"/>
</dbReference>
<dbReference type="GO" id="GO:0008270">
    <property type="term" value="F:zinc ion binding"/>
    <property type="evidence" value="ECO:0007669"/>
    <property type="project" value="UniProtKB-KW"/>
</dbReference>
<comment type="caution">
    <text evidence="9">The sequence shown here is derived from an EMBL/GenBank/DDBJ whole genome shotgun (WGS) entry which is preliminary data.</text>
</comment>
<dbReference type="EMBL" id="JACMRX010000004">
    <property type="protein sequence ID" value="KAF7990973.1"/>
    <property type="molecule type" value="Genomic_DNA"/>
</dbReference>
<dbReference type="GO" id="GO:0008276">
    <property type="term" value="F:protein methyltransferase activity"/>
    <property type="evidence" value="ECO:0007669"/>
    <property type="project" value="UniProtKB-ARBA"/>
</dbReference>
<dbReference type="PROSITE" id="PS50280">
    <property type="entry name" value="SET"/>
    <property type="match status" value="1"/>
</dbReference>
<dbReference type="Pfam" id="PF00856">
    <property type="entry name" value="SET"/>
    <property type="match status" value="1"/>
</dbReference>
<keyword evidence="3" id="KW-0949">S-adenosyl-L-methionine</keyword>
<evidence type="ECO:0000256" key="2">
    <source>
        <dbReference type="ARBA" id="ARBA00022679"/>
    </source>
</evidence>
<evidence type="ECO:0000259" key="8">
    <source>
        <dbReference type="PROSITE" id="PS50280"/>
    </source>
</evidence>
<sequence>MQGLPDKQSVKKLHVLITSRMFSASRNKKDDLFKYKLACEELSKFINEVNFESKIAKKSVELRENGNDYFKKNELDKAFEMYTMSMAYAPTKSVELSMAYANRSAVLFKANWFADCLVDIEHALELDYPENLKAKLFLRKANCLQAICPKRRGPINEALDETRQWMKKMDKKNQLAIEQLLKKQKTTKTTTEKTVCYKFDADVVPEKLKSENPALPGLSSAVELQYSKKYGRHLIATRDIKPSEVLAVQEPYINIVKQDLRYKYCWHCVKQTWSNIPCDDCAEVIYCSASCRDKAKLAYHDVECYVLSRILASGIISNFIFPLRIAIKALKEANNSFDILEQNRLKVDAEKDPLTKGFIDGKFDPQKFSSVYSLSHNPHTDKNFEILCLAGSSITAYFLAKKIPAFEKSLKDEKLLKTDDKFISLIGFIDKIVSITRNNLLQVQAPDKYEDIKDTSSAVVIPFSFMNHSCIKMVTFKRQSEKLVLTAVCPIEKGEQIFDNYMSQFFIHTKKQRVEMLSHSNFICDCEACIKDWPTYTDSLNPFLVNTLKPDLREVFHLIMNSTFVMYETVCKNNEIMLFKKEINKVAKVVENYYSLFGANSSDSVTALKLLMMAVFMSQRHFVHLK</sequence>
<dbReference type="Gene3D" id="1.25.40.10">
    <property type="entry name" value="Tetratricopeptide repeat domain"/>
    <property type="match status" value="1"/>
</dbReference>
<keyword evidence="5" id="KW-0863">Zinc-finger</keyword>